<evidence type="ECO:0000256" key="2">
    <source>
        <dbReference type="ARBA" id="ARBA00022448"/>
    </source>
</evidence>
<dbReference type="GO" id="GO:0006887">
    <property type="term" value="P:exocytosis"/>
    <property type="evidence" value="ECO:0007669"/>
    <property type="project" value="UniProtKB-KW"/>
</dbReference>
<keyword evidence="2 3" id="KW-0813">Transport</keyword>
<dbReference type="Pfam" id="PF03081">
    <property type="entry name" value="Exo70_C"/>
    <property type="match status" value="1"/>
</dbReference>
<keyword evidence="7" id="KW-1185">Reference proteome</keyword>
<keyword evidence="3" id="KW-0653">Protein transport</keyword>
<reference evidence="6 7" key="1">
    <citation type="journal article" date="2018" name="Sci. Data">
        <title>The draft genome sequence of cork oak.</title>
        <authorList>
            <person name="Ramos A.M."/>
            <person name="Usie A."/>
            <person name="Barbosa P."/>
            <person name="Barros P.M."/>
            <person name="Capote T."/>
            <person name="Chaves I."/>
            <person name="Simoes F."/>
            <person name="Abreu I."/>
            <person name="Carrasquinho I."/>
            <person name="Faro C."/>
            <person name="Guimaraes J.B."/>
            <person name="Mendonca D."/>
            <person name="Nobrega F."/>
            <person name="Rodrigues L."/>
            <person name="Saibo N.J.M."/>
            <person name="Varela M.C."/>
            <person name="Egas C."/>
            <person name="Matos J."/>
            <person name="Miguel C.M."/>
            <person name="Oliveira M.M."/>
            <person name="Ricardo C.P."/>
            <person name="Goncalves S."/>
        </authorList>
    </citation>
    <scope>NUCLEOTIDE SEQUENCE [LARGE SCALE GENOMIC DNA]</scope>
    <source>
        <strain evidence="7">cv. HL8</strain>
    </source>
</reference>
<dbReference type="Proteomes" id="UP000237347">
    <property type="component" value="Unassembled WGS sequence"/>
</dbReference>
<dbReference type="InterPro" id="IPR004140">
    <property type="entry name" value="Exo70"/>
</dbReference>
<evidence type="ECO:0000259" key="5">
    <source>
        <dbReference type="Pfam" id="PF03081"/>
    </source>
</evidence>
<comment type="caution">
    <text evidence="6">The sequence shown here is derived from an EMBL/GenBank/DDBJ whole genome shotgun (WGS) entry which is preliminary data.</text>
</comment>
<dbReference type="GO" id="GO:0000145">
    <property type="term" value="C:exocyst"/>
    <property type="evidence" value="ECO:0007669"/>
    <property type="project" value="InterPro"/>
</dbReference>
<evidence type="ECO:0000256" key="4">
    <source>
        <dbReference type="SAM" id="Phobius"/>
    </source>
</evidence>
<keyword evidence="4" id="KW-0812">Transmembrane</keyword>
<comment type="similarity">
    <text evidence="1 3">Belongs to the EXO70 family.</text>
</comment>
<dbReference type="AlphaFoldDB" id="A0AAW0L431"/>
<proteinExistence type="inferred from homology"/>
<dbReference type="SUPFAM" id="SSF74788">
    <property type="entry name" value="Cullin repeat-like"/>
    <property type="match status" value="2"/>
</dbReference>
<keyword evidence="4" id="KW-0472">Membrane</keyword>
<sequence>MSGVACFQSQSGGVRRVCGSIVLVVELKGFLVGFVILFGLLAMGDCDSTISEVEGEENLIAAARHIVKALGSNKKLTFSARKTLAELGTQLSTIAALNETKGDGVSEIEDRLCAVEEKILSWEEDQSMIWDSGPEEASEYLNAADEARKLTERLESLCLNKDDDEYKLLHRAHNVLQKAMERLEEEFSHLLFENRQPFEPEHVSFRSSEEDVLDEGSIISFGDESIEDSLQRFLVGFVILFGLLAMGDCDSTISEVEGEENLIAAARHIVKALGSNKKLTFSARKTLAELGTQLSTIAALNETKGDGVSEIEDRLCAVEEKILSWEEDQSMIWDSGPEEASEYLNAADEARKLTERLESLCLNKDDDEYKLLHRAHNVLQKAMERLEEEFSHLLFENRQPFEPEHVSFRSSEEDVLDEGSIISFGDESIEDSLQRDSVSRASEEYILDLVHPDVIPELRCIANLMFNSNYDQECYQAYTSARKDALDECLFILEMEKQSIEDVLKMEWVSLNSKIKRWVRTMKIFVRVYLASEKCLSHQIFGELGAVCVDSFVEASKASMLQLLNFGEAMSIGPHQPEKLSRILDMYEVLSDLLPDIDALYSDEVGSPVRIECHEVLSRLGDSVRATFLEFKNAIASNVSTNPFAGGGIHHLTRYVMNYVKILTDYCEILNFLLKDRDEDDPSSLSPDMSPTKEEENKSSISTMACHFQSIASILESNLDGKSKLYKDASLQHFFLMNNIYYMAQKVKGSELRHIFGDEWIRKCNRKFQQHAMNYERASWSSILSLLKDEGIQNPGSNSISKTLLKERIRSFYIAFEETYKTQTSWLIPDHQLREDLRISTSLKVIQAYRTFVGRHGSLLSDKHIKYTADDLESFLLDLFEGSPKSLQNCYRR</sequence>
<evidence type="ECO:0000256" key="1">
    <source>
        <dbReference type="ARBA" id="ARBA00006756"/>
    </source>
</evidence>
<comment type="function">
    <text evidence="3">Component of the exocyst complex.</text>
</comment>
<protein>
    <recommendedName>
        <fullName evidence="3">Exocyst subunit Exo70 family protein</fullName>
    </recommendedName>
</protein>
<dbReference type="GO" id="GO:0005546">
    <property type="term" value="F:phosphatidylinositol-4,5-bisphosphate binding"/>
    <property type="evidence" value="ECO:0007669"/>
    <property type="project" value="InterPro"/>
</dbReference>
<feature type="domain" description="Exocyst complex subunit Exo70 C-terminal" evidence="5">
    <location>
        <begin position="516"/>
        <end position="878"/>
    </location>
</feature>
<keyword evidence="3" id="KW-0268">Exocytosis</keyword>
<dbReference type="Gene3D" id="1.20.1280.170">
    <property type="entry name" value="Exocyst complex component Exo70"/>
    <property type="match status" value="2"/>
</dbReference>
<evidence type="ECO:0000256" key="3">
    <source>
        <dbReference type="RuleBase" id="RU365026"/>
    </source>
</evidence>
<dbReference type="Pfam" id="PF20669">
    <property type="entry name" value="Exo70_N"/>
    <property type="match status" value="2"/>
</dbReference>
<evidence type="ECO:0000313" key="6">
    <source>
        <dbReference type="EMBL" id="KAK7846425.1"/>
    </source>
</evidence>
<dbReference type="InterPro" id="IPR016159">
    <property type="entry name" value="Cullin_repeat-like_dom_sf"/>
</dbReference>
<name>A0AAW0L431_QUESU</name>
<keyword evidence="4" id="KW-1133">Transmembrane helix</keyword>
<dbReference type="GO" id="GO:0015031">
    <property type="term" value="P:protein transport"/>
    <property type="evidence" value="ECO:0007669"/>
    <property type="project" value="UniProtKB-KW"/>
</dbReference>
<dbReference type="InterPro" id="IPR046364">
    <property type="entry name" value="Exo70_C"/>
</dbReference>
<evidence type="ECO:0000313" key="7">
    <source>
        <dbReference type="Proteomes" id="UP000237347"/>
    </source>
</evidence>
<dbReference type="PANTHER" id="PTHR12542:SF49">
    <property type="entry name" value="EXOCYST SUBUNIT EXO70 FAMILY PROTEIN"/>
    <property type="match status" value="1"/>
</dbReference>
<gene>
    <name evidence="6" type="primary">EXO70E2_2</name>
    <name evidence="6" type="ORF">CFP56_007982</name>
</gene>
<dbReference type="EMBL" id="PKMF04000155">
    <property type="protein sequence ID" value="KAK7846425.1"/>
    <property type="molecule type" value="Genomic_DNA"/>
</dbReference>
<organism evidence="6 7">
    <name type="scientific">Quercus suber</name>
    <name type="common">Cork oak</name>
    <dbReference type="NCBI Taxonomy" id="58331"/>
    <lineage>
        <taxon>Eukaryota</taxon>
        <taxon>Viridiplantae</taxon>
        <taxon>Streptophyta</taxon>
        <taxon>Embryophyta</taxon>
        <taxon>Tracheophyta</taxon>
        <taxon>Spermatophyta</taxon>
        <taxon>Magnoliopsida</taxon>
        <taxon>eudicotyledons</taxon>
        <taxon>Gunneridae</taxon>
        <taxon>Pentapetalae</taxon>
        <taxon>rosids</taxon>
        <taxon>fabids</taxon>
        <taxon>Fagales</taxon>
        <taxon>Fagaceae</taxon>
        <taxon>Quercus</taxon>
    </lineage>
</organism>
<dbReference type="PANTHER" id="PTHR12542">
    <property type="entry name" value="EXOCYST COMPLEX PROTEIN EXO70"/>
    <property type="match status" value="1"/>
</dbReference>
<feature type="transmembrane region" description="Helical" evidence="4">
    <location>
        <begin position="21"/>
        <end position="43"/>
    </location>
</feature>
<accession>A0AAW0L431</accession>